<gene>
    <name evidence="7" type="ORF">WMSIL1_LOCUS14924</name>
</gene>
<dbReference type="GO" id="GO:0055088">
    <property type="term" value="P:lipid homeostasis"/>
    <property type="evidence" value="ECO:0007669"/>
    <property type="project" value="TreeGrafter"/>
</dbReference>
<evidence type="ECO:0000256" key="3">
    <source>
        <dbReference type="ARBA" id="ARBA00022989"/>
    </source>
</evidence>
<reference evidence="7 8" key="1">
    <citation type="submission" date="2019-07" db="EMBL/GenBank/DDBJ databases">
        <authorList>
            <person name="Jastrzebski P J."/>
            <person name="Paukszto L."/>
            <person name="Jastrzebski P J."/>
        </authorList>
    </citation>
    <scope>NUCLEOTIDE SEQUENCE [LARGE SCALE GENOMIC DNA]</scope>
    <source>
        <strain evidence="7 8">WMS-il1</strain>
    </source>
</reference>
<keyword evidence="8" id="KW-1185">Reference proteome</keyword>
<sequence length="90" mass="10729">MPIYYDRKNMLIFTVHHLVATIAFYLILHYRVGLFFGIYRLTTELSTPFTNQRLIDSQNSQQKFAVFLTTGSYHNDRHYSKMLYGNNPQF</sequence>
<dbReference type="PANTHER" id="PTHR13439:SF0">
    <property type="entry name" value="TOPOISOMERASE I DAMAGE AFFECTED PROTEIN 4"/>
    <property type="match status" value="1"/>
</dbReference>
<evidence type="ECO:0000256" key="5">
    <source>
        <dbReference type="SAM" id="Phobius"/>
    </source>
</evidence>
<proteinExistence type="predicted"/>
<dbReference type="GO" id="GO:0016020">
    <property type="term" value="C:membrane"/>
    <property type="evidence" value="ECO:0007669"/>
    <property type="project" value="UniProtKB-SubCell"/>
</dbReference>
<dbReference type="AlphaFoldDB" id="A0A564ZE83"/>
<evidence type="ECO:0000313" key="7">
    <source>
        <dbReference type="EMBL" id="VUZ57815.1"/>
    </source>
</evidence>
<evidence type="ECO:0000256" key="4">
    <source>
        <dbReference type="ARBA" id="ARBA00023136"/>
    </source>
</evidence>
<feature type="transmembrane region" description="Helical" evidence="5">
    <location>
        <begin position="12"/>
        <end position="30"/>
    </location>
</feature>
<keyword evidence="2 5" id="KW-0812">Transmembrane</keyword>
<dbReference type="InterPro" id="IPR006634">
    <property type="entry name" value="TLC-dom"/>
</dbReference>
<dbReference type="EMBL" id="CABIJS010000719">
    <property type="protein sequence ID" value="VUZ57815.1"/>
    <property type="molecule type" value="Genomic_DNA"/>
</dbReference>
<keyword evidence="4 5" id="KW-0472">Membrane</keyword>
<evidence type="ECO:0000256" key="1">
    <source>
        <dbReference type="ARBA" id="ARBA00004141"/>
    </source>
</evidence>
<evidence type="ECO:0000256" key="2">
    <source>
        <dbReference type="ARBA" id="ARBA00022692"/>
    </source>
</evidence>
<dbReference type="GO" id="GO:0005783">
    <property type="term" value="C:endoplasmic reticulum"/>
    <property type="evidence" value="ECO:0007669"/>
    <property type="project" value="TreeGrafter"/>
</dbReference>
<comment type="subcellular location">
    <subcellularLocation>
        <location evidence="1">Membrane</location>
        <topology evidence="1">Multi-pass membrane protein</topology>
    </subcellularLocation>
</comment>
<organism evidence="7 8">
    <name type="scientific">Hymenolepis diminuta</name>
    <name type="common">Rat tapeworm</name>
    <dbReference type="NCBI Taxonomy" id="6216"/>
    <lineage>
        <taxon>Eukaryota</taxon>
        <taxon>Metazoa</taxon>
        <taxon>Spiralia</taxon>
        <taxon>Lophotrochozoa</taxon>
        <taxon>Platyhelminthes</taxon>
        <taxon>Cestoda</taxon>
        <taxon>Eucestoda</taxon>
        <taxon>Cyclophyllidea</taxon>
        <taxon>Hymenolepididae</taxon>
        <taxon>Hymenolepis</taxon>
    </lineage>
</organism>
<keyword evidence="3 5" id="KW-1133">Transmembrane helix</keyword>
<feature type="domain" description="TLC" evidence="6">
    <location>
        <begin position="5"/>
        <end position="59"/>
    </location>
</feature>
<evidence type="ECO:0000259" key="6">
    <source>
        <dbReference type="Pfam" id="PF03798"/>
    </source>
</evidence>
<dbReference type="Pfam" id="PF03798">
    <property type="entry name" value="TRAM_LAG1_CLN8"/>
    <property type="match status" value="1"/>
</dbReference>
<evidence type="ECO:0000313" key="8">
    <source>
        <dbReference type="Proteomes" id="UP000321570"/>
    </source>
</evidence>
<dbReference type="Proteomes" id="UP000321570">
    <property type="component" value="Unassembled WGS sequence"/>
</dbReference>
<protein>
    <recommendedName>
        <fullName evidence="6">TLC domain-containing protein</fullName>
    </recommendedName>
</protein>
<name>A0A564ZE83_HYMDI</name>
<dbReference type="InterPro" id="IPR050846">
    <property type="entry name" value="TLCD"/>
</dbReference>
<accession>A0A564ZE83</accession>
<dbReference type="PANTHER" id="PTHR13439">
    <property type="entry name" value="CT120 PROTEIN"/>
    <property type="match status" value="1"/>
</dbReference>